<keyword evidence="2" id="KW-1185">Reference proteome</keyword>
<name>A0A7W7W0B1_KITKI</name>
<gene>
    <name evidence="1" type="ORF">FHR34_007582</name>
</gene>
<protein>
    <submittedName>
        <fullName evidence="1">Primosomal protein N</fullName>
    </submittedName>
</protein>
<dbReference type="AlphaFoldDB" id="A0A7W7W0B1"/>
<organism evidence="1 2">
    <name type="scientific">Kitasatospora kifunensis</name>
    <name type="common">Streptomyces kifunensis</name>
    <dbReference type="NCBI Taxonomy" id="58351"/>
    <lineage>
        <taxon>Bacteria</taxon>
        <taxon>Bacillati</taxon>
        <taxon>Actinomycetota</taxon>
        <taxon>Actinomycetes</taxon>
        <taxon>Kitasatosporales</taxon>
        <taxon>Streptomycetaceae</taxon>
        <taxon>Kitasatospora</taxon>
    </lineage>
</organism>
<sequence>MLQFTADRLLADVESLPHALRLREVARAAHRLAEQGQLASLLDELATGGPYEQRIAALAALAGKQLHYLLGRLTDPDPVVRRYAHRAVRELPLADEVVEQAIRTAPTAVRDELIRAVLKAGRPAVAERLVPVVRERWGSAEAGRLLPVCSPAFVARELPGLAHAVTFTRWLGERHPAAVLDEADRRLTELPSAERAGFWRRNAVGLGAAAGRLPGRALDLLERHPATQYRSTFPAPLRDRFAALAAHDPQRTARVLVAADRDRHDPVLRPALARRLAAVPLPLLTELAYRSPADHAALSRQLPPVARVALHDAVVAVSKIYPRGYSGEVLATLPAPERIARARARLAEDPEALDLLVHLPSAEALPRLLAETRTVESWDRGHAWGQVVVQAGASGASSAVREALVLLQCLRNERDPVRAEVLAAVAAVPPKLFEADAAELLARLAEDALTARDCSPYTRTRLALLACSVLAEHAGGTARDLVDWAVRTIERIALTAPVFPRERQAAVAAELRPALERSTSLLLAFVDGLHPASRQLPSVVGLLERVTVDDQEFGRAVTHLLADPATRGERVARLVEVEPAAAALPAVQAVLTRDRTDLLAPLLATWSSSPGPLAPGPLAPGPLAPVPLDLTAADRWTDRQVRSAAAAVSHTVDDTTATPEQRATALRAAAHLPGHGRELLLRYVDCTDVVLSEAALAALPWTARPAEALPVLLGYVGDERARVAVYAAGRAARFTPADELGPALARIVTDPTTKVTSRKQAVRLAAAHLPLPEATALLQAAYRNPEQHQDVRRVVVEQAVARPADLPLWDVLTEVAEGTSELRTVLAGELHPHGLPAGDRRRYAELVGRLALAEDSLVAAMGAGKLAVWGRYAPQAVAALVPVVTDLAERERWRPAARAVSAIAWSDAPHPFGGVAPGSLLEQTLSRLIEAVRAGGPTDDEGRDEAARQRIAQFSSGYFYSSEATADSRARARAVAALLMTEPSLVPQAAPRLCHAIDLNSATIGDELMALAAVLTDRPLLAGKLAEALRPDDDRTPPGEHTPVAVRRLTEDGGLAAGLFAARLVALYGPGQQWSGEWRAALHALRRHPQADVRDRALSTWTAQE</sequence>
<reference evidence="1 2" key="1">
    <citation type="submission" date="2020-08" db="EMBL/GenBank/DDBJ databases">
        <title>Sequencing the genomes of 1000 actinobacteria strains.</title>
        <authorList>
            <person name="Klenk H.-P."/>
        </authorList>
    </citation>
    <scope>NUCLEOTIDE SEQUENCE [LARGE SCALE GENOMIC DNA]</scope>
    <source>
        <strain evidence="1 2">DSM 41654</strain>
    </source>
</reference>
<evidence type="ECO:0000313" key="2">
    <source>
        <dbReference type="Proteomes" id="UP000540506"/>
    </source>
</evidence>
<dbReference type="RefSeq" id="WP_184945904.1">
    <property type="nucleotide sequence ID" value="NZ_JACHJV010000003.1"/>
</dbReference>
<dbReference type="EMBL" id="JACHJV010000003">
    <property type="protein sequence ID" value="MBB4928485.1"/>
    <property type="molecule type" value="Genomic_DNA"/>
</dbReference>
<dbReference type="Proteomes" id="UP000540506">
    <property type="component" value="Unassembled WGS sequence"/>
</dbReference>
<proteinExistence type="predicted"/>
<evidence type="ECO:0000313" key="1">
    <source>
        <dbReference type="EMBL" id="MBB4928485.1"/>
    </source>
</evidence>
<accession>A0A7W7W0B1</accession>
<comment type="caution">
    <text evidence="1">The sequence shown here is derived from an EMBL/GenBank/DDBJ whole genome shotgun (WGS) entry which is preliminary data.</text>
</comment>